<proteinExistence type="predicted"/>
<reference evidence="2 3" key="1">
    <citation type="submission" date="2020-08" db="EMBL/GenBank/DDBJ databases">
        <title>Genomic Encyclopedia of Type Strains, Phase IV (KMG-IV): sequencing the most valuable type-strain genomes for metagenomic binning, comparative biology and taxonomic classification.</title>
        <authorList>
            <person name="Goeker M."/>
        </authorList>
    </citation>
    <scope>NUCLEOTIDE SEQUENCE [LARGE SCALE GENOMIC DNA]</scope>
    <source>
        <strain evidence="2 3">DSM 102044</strain>
    </source>
</reference>
<dbReference type="SUPFAM" id="SSF54909">
    <property type="entry name" value="Dimeric alpha+beta barrel"/>
    <property type="match status" value="1"/>
</dbReference>
<dbReference type="Proteomes" id="UP000588604">
    <property type="component" value="Unassembled WGS sequence"/>
</dbReference>
<dbReference type="Pfam" id="PF03992">
    <property type="entry name" value="ABM"/>
    <property type="match status" value="1"/>
</dbReference>
<dbReference type="InterPro" id="IPR011008">
    <property type="entry name" value="Dimeric_a/b-barrel"/>
</dbReference>
<keyword evidence="3" id="KW-1185">Reference proteome</keyword>
<name>A0A841MIT8_9BACT</name>
<protein>
    <submittedName>
        <fullName evidence="2">Quinol monooxygenase YgiN</fullName>
    </submittedName>
</protein>
<keyword evidence="2" id="KW-0503">Monooxygenase</keyword>
<comment type="caution">
    <text evidence="2">The sequence shown here is derived from an EMBL/GenBank/DDBJ whole genome shotgun (WGS) entry which is preliminary data.</text>
</comment>
<dbReference type="RefSeq" id="WP_184496984.1">
    <property type="nucleotide sequence ID" value="NZ_JACIJO010000003.1"/>
</dbReference>
<organism evidence="2 3">
    <name type="scientific">Algoriphagus iocasae</name>
    <dbReference type="NCBI Taxonomy" id="1836499"/>
    <lineage>
        <taxon>Bacteria</taxon>
        <taxon>Pseudomonadati</taxon>
        <taxon>Bacteroidota</taxon>
        <taxon>Cytophagia</taxon>
        <taxon>Cytophagales</taxon>
        <taxon>Cyclobacteriaceae</taxon>
        <taxon>Algoriphagus</taxon>
    </lineage>
</organism>
<evidence type="ECO:0000313" key="3">
    <source>
        <dbReference type="Proteomes" id="UP000588604"/>
    </source>
</evidence>
<evidence type="ECO:0000259" key="1">
    <source>
        <dbReference type="Pfam" id="PF03992"/>
    </source>
</evidence>
<accession>A0A841MIT8</accession>
<sequence length="114" mass="12667">MKKIHLIAKFEIHPGKEEEFKSLIPKCIEKVKANETGAERYEWYLNSEGTVCQVLETYSNSDAVLAHMGNVGELLGQLTAISDFTGDIYGNLSEELKVAIAPLPAKKYILHSSI</sequence>
<keyword evidence="2" id="KW-0560">Oxidoreductase</keyword>
<dbReference type="Gene3D" id="3.30.70.100">
    <property type="match status" value="1"/>
</dbReference>
<dbReference type="GO" id="GO:0004497">
    <property type="term" value="F:monooxygenase activity"/>
    <property type="evidence" value="ECO:0007669"/>
    <property type="project" value="UniProtKB-KW"/>
</dbReference>
<gene>
    <name evidence="2" type="ORF">FHS59_003855</name>
</gene>
<dbReference type="InterPro" id="IPR007138">
    <property type="entry name" value="ABM_dom"/>
</dbReference>
<dbReference type="EMBL" id="JACIJO010000003">
    <property type="protein sequence ID" value="MBB6328212.1"/>
    <property type="molecule type" value="Genomic_DNA"/>
</dbReference>
<evidence type="ECO:0000313" key="2">
    <source>
        <dbReference type="EMBL" id="MBB6328212.1"/>
    </source>
</evidence>
<feature type="domain" description="ABM" evidence="1">
    <location>
        <begin position="4"/>
        <end position="69"/>
    </location>
</feature>
<dbReference type="AlphaFoldDB" id="A0A841MIT8"/>